<sequence length="750" mass="85834">MEQQVDRPWLLTGDWNSILKSSEKQGGAPLNMAKTKAFRDCMEDCRLMDLGFTGPRFTWFTSKSNLKERLDRSICNLDWHKEFPSSFVTHLPKIKSDHRPILTCSSTDKGEKKPVRRFQFLAPWLTHDDFFPFLQSVWKRNSDFHCALQGLTEDLKDWNQNVFGNIFKRKRELLNCLKSLELINCKNPTRNSTAKEQETREELENTLWQEELLWIQKSRANWVVFGDMNTSFFHNSTLSRRKHNRILSLKDDNGQWVTDPEALELMARTHYVKLYSREERTEEIPLPADFPRLDAHRLLCIGSMPTVEEIRATVMEMNGLKAPGKDGYQALFYQKCWTQIKKEFTLFIQMCFREHKSIELVNETLLALIPKVEGPCSMNQFRPISLCNVGYKVVAKRIANKLKTLMPDLVHPNQSSFVPKRHITDNIIILQEAVHSMSKKSGKKGNMLLKIDLAKAYDRIDWHFLENTLKEAHLPNDCISLIMACVTSTSFQVLWNGGATESFKPSRGLRQGCPLSPYLFTLCIERLSHCILSEVKNGNWKPMKLSADGPPLSHLFFADDLVLFAEANPKHAEVVMSCMERFCLASGELISKEKSRVFFSKNTTRATRGEVCSRLGIQETQDLGRYLGMPVIHGRVTKSTYRFILEKIDNKLTAWKARTLSLAGRVTLALAVLNAIPNYAMQTSPLPAAVCDEIDRKIRMFVWGGQAGKKKTHLLSWNTVCKPKSQGGLRLRSAPQLEHGIHDQAGVANP</sequence>
<dbReference type="Pfam" id="PF00078">
    <property type="entry name" value="RVT_1"/>
    <property type="match status" value="1"/>
</dbReference>
<dbReference type="InterPro" id="IPR043502">
    <property type="entry name" value="DNA/RNA_pol_sf"/>
</dbReference>
<dbReference type="InterPro" id="IPR036691">
    <property type="entry name" value="Endo/exonu/phosph_ase_sf"/>
</dbReference>
<evidence type="ECO:0000313" key="3">
    <source>
        <dbReference type="Proteomes" id="UP001497516"/>
    </source>
</evidence>
<dbReference type="Proteomes" id="UP001497516">
    <property type="component" value="Chromosome 6"/>
</dbReference>
<dbReference type="SUPFAM" id="SSF56219">
    <property type="entry name" value="DNase I-like"/>
    <property type="match status" value="1"/>
</dbReference>
<name>A0AAV2FIB4_9ROSI</name>
<dbReference type="PANTHER" id="PTHR33116">
    <property type="entry name" value="REVERSE TRANSCRIPTASE ZINC-BINDING DOMAIN-CONTAINING PROTEIN-RELATED-RELATED"/>
    <property type="match status" value="1"/>
</dbReference>
<gene>
    <name evidence="2" type="ORF">LTRI10_LOCUS37848</name>
</gene>
<proteinExistence type="predicted"/>
<protein>
    <recommendedName>
        <fullName evidence="1">Reverse transcriptase domain-containing protein</fullName>
    </recommendedName>
</protein>
<reference evidence="2 3" key="1">
    <citation type="submission" date="2024-04" db="EMBL/GenBank/DDBJ databases">
        <authorList>
            <person name="Fracassetti M."/>
        </authorList>
    </citation>
    <scope>NUCLEOTIDE SEQUENCE [LARGE SCALE GENOMIC DNA]</scope>
</reference>
<dbReference type="AlphaFoldDB" id="A0AAV2FIB4"/>
<evidence type="ECO:0000259" key="1">
    <source>
        <dbReference type="PROSITE" id="PS50878"/>
    </source>
</evidence>
<keyword evidence="3" id="KW-1185">Reference proteome</keyword>
<dbReference type="InterPro" id="IPR000477">
    <property type="entry name" value="RT_dom"/>
</dbReference>
<dbReference type="EMBL" id="OZ034819">
    <property type="protein sequence ID" value="CAL1397558.1"/>
    <property type="molecule type" value="Genomic_DNA"/>
</dbReference>
<organism evidence="2 3">
    <name type="scientific">Linum trigynum</name>
    <dbReference type="NCBI Taxonomy" id="586398"/>
    <lineage>
        <taxon>Eukaryota</taxon>
        <taxon>Viridiplantae</taxon>
        <taxon>Streptophyta</taxon>
        <taxon>Embryophyta</taxon>
        <taxon>Tracheophyta</taxon>
        <taxon>Spermatophyta</taxon>
        <taxon>Magnoliopsida</taxon>
        <taxon>eudicotyledons</taxon>
        <taxon>Gunneridae</taxon>
        <taxon>Pentapetalae</taxon>
        <taxon>rosids</taxon>
        <taxon>fabids</taxon>
        <taxon>Malpighiales</taxon>
        <taxon>Linaceae</taxon>
        <taxon>Linum</taxon>
    </lineage>
</organism>
<dbReference type="SUPFAM" id="SSF56672">
    <property type="entry name" value="DNA/RNA polymerases"/>
    <property type="match status" value="1"/>
</dbReference>
<dbReference type="PROSITE" id="PS50878">
    <property type="entry name" value="RT_POL"/>
    <property type="match status" value="1"/>
</dbReference>
<dbReference type="CDD" id="cd01650">
    <property type="entry name" value="RT_nLTR_like"/>
    <property type="match status" value="1"/>
</dbReference>
<evidence type="ECO:0000313" key="2">
    <source>
        <dbReference type="EMBL" id="CAL1397558.1"/>
    </source>
</evidence>
<accession>A0AAV2FIB4</accession>
<dbReference type="PANTHER" id="PTHR33116:SF70">
    <property type="entry name" value="NON-LTR RETROELEMENT REVERSE TRANSCRIPTASE-LIKE PROTEIN"/>
    <property type="match status" value="1"/>
</dbReference>
<dbReference type="Gene3D" id="3.60.10.10">
    <property type="entry name" value="Endonuclease/exonuclease/phosphatase"/>
    <property type="match status" value="1"/>
</dbReference>
<feature type="domain" description="Reverse transcriptase" evidence="1">
    <location>
        <begin position="350"/>
        <end position="631"/>
    </location>
</feature>